<dbReference type="EMBL" id="CP000542">
    <property type="protein sequence ID" value="ABM56445.1"/>
    <property type="molecule type" value="Genomic_DNA"/>
</dbReference>
<keyword evidence="2" id="KW-1185">Reference proteome</keyword>
<dbReference type="eggNOG" id="ENOG5033K5U">
    <property type="taxonomic scope" value="Bacteria"/>
</dbReference>
<dbReference type="HOGENOM" id="CLU_1758063_0_0_4"/>
<dbReference type="Proteomes" id="UP000000374">
    <property type="component" value="Chromosome"/>
</dbReference>
<evidence type="ECO:0000313" key="2">
    <source>
        <dbReference type="Proteomes" id="UP000000374"/>
    </source>
</evidence>
<reference evidence="2" key="1">
    <citation type="submission" date="2006-12" db="EMBL/GenBank/DDBJ databases">
        <title>Complete sequence of chromosome 1 of Verminephrobacter eiseniae EF01-2.</title>
        <authorList>
            <person name="Copeland A."/>
            <person name="Lucas S."/>
            <person name="Lapidus A."/>
            <person name="Barry K."/>
            <person name="Detter J.C."/>
            <person name="Glavina del Rio T."/>
            <person name="Dalin E."/>
            <person name="Tice H."/>
            <person name="Pitluck S."/>
            <person name="Chertkov O."/>
            <person name="Brettin T."/>
            <person name="Bruce D."/>
            <person name="Han C."/>
            <person name="Tapia R."/>
            <person name="Gilna P."/>
            <person name="Schmutz J."/>
            <person name="Larimer F."/>
            <person name="Land M."/>
            <person name="Hauser L."/>
            <person name="Kyrpides N."/>
            <person name="Kim E."/>
            <person name="Stahl D."/>
            <person name="Richardson P."/>
        </authorList>
    </citation>
    <scope>NUCLEOTIDE SEQUENCE [LARGE SCALE GENOMIC DNA]</scope>
    <source>
        <strain evidence="2">EF01-2</strain>
    </source>
</reference>
<gene>
    <name evidence="1" type="ordered locus">Veis_0662</name>
</gene>
<dbReference type="DNASU" id="4691657"/>
<dbReference type="KEGG" id="vei:Veis_0662"/>
<name>A1WFN8_VEREI</name>
<protein>
    <submittedName>
        <fullName evidence="1">Uncharacterized protein</fullName>
    </submittedName>
</protein>
<dbReference type="RefSeq" id="WP_011808459.1">
    <property type="nucleotide sequence ID" value="NC_008786.1"/>
</dbReference>
<sequence>MSELRALIREILVEELAALRAAPAATPACEMVDVHSDEALMAFARDLLGRANDPEFVRCVQSGQHRFTLAPTVAQPPGQRPAPAASFTLVASAPAEAPRFEKALVTERDVAAIPRDQSRIRLARNTRLTPLASDELRRRGIRIERTQK</sequence>
<evidence type="ECO:0000313" key="1">
    <source>
        <dbReference type="EMBL" id="ABM56445.1"/>
    </source>
</evidence>
<dbReference type="GeneID" id="76459362"/>
<dbReference type="AlphaFoldDB" id="A1WFN8"/>
<proteinExistence type="predicted"/>
<dbReference type="STRING" id="391735.Veis_0662"/>
<organism evidence="1 2">
    <name type="scientific">Verminephrobacter eiseniae (strain EF01-2)</name>
    <dbReference type="NCBI Taxonomy" id="391735"/>
    <lineage>
        <taxon>Bacteria</taxon>
        <taxon>Pseudomonadati</taxon>
        <taxon>Pseudomonadota</taxon>
        <taxon>Betaproteobacteria</taxon>
        <taxon>Burkholderiales</taxon>
        <taxon>Comamonadaceae</taxon>
        <taxon>Verminephrobacter</taxon>
    </lineage>
</organism>
<dbReference type="OrthoDB" id="7746043at2"/>
<accession>A1WFN8</accession>